<organism evidence="1">
    <name type="scientific">Rhizophora mucronata</name>
    <name type="common">Asiatic mangrove</name>
    <dbReference type="NCBI Taxonomy" id="61149"/>
    <lineage>
        <taxon>Eukaryota</taxon>
        <taxon>Viridiplantae</taxon>
        <taxon>Streptophyta</taxon>
        <taxon>Embryophyta</taxon>
        <taxon>Tracheophyta</taxon>
        <taxon>Spermatophyta</taxon>
        <taxon>Magnoliopsida</taxon>
        <taxon>eudicotyledons</taxon>
        <taxon>Gunneridae</taxon>
        <taxon>Pentapetalae</taxon>
        <taxon>rosids</taxon>
        <taxon>fabids</taxon>
        <taxon>Malpighiales</taxon>
        <taxon>Rhizophoraceae</taxon>
        <taxon>Rhizophora</taxon>
    </lineage>
</organism>
<dbReference type="AlphaFoldDB" id="A0A2P2PQG1"/>
<name>A0A2P2PQG1_RHIMU</name>
<accession>A0A2P2PQG1</accession>
<protein>
    <submittedName>
        <fullName evidence="1">Uncharacterized protein</fullName>
    </submittedName>
</protein>
<dbReference type="EMBL" id="GGEC01076518">
    <property type="protein sequence ID" value="MBX57002.1"/>
    <property type="molecule type" value="Transcribed_RNA"/>
</dbReference>
<proteinExistence type="predicted"/>
<reference evidence="1" key="1">
    <citation type="submission" date="2018-02" db="EMBL/GenBank/DDBJ databases">
        <title>Rhizophora mucronata_Transcriptome.</title>
        <authorList>
            <person name="Meera S.P."/>
            <person name="Sreeshan A."/>
            <person name="Augustine A."/>
        </authorList>
    </citation>
    <scope>NUCLEOTIDE SEQUENCE</scope>
    <source>
        <tissue evidence="1">Leaf</tissue>
    </source>
</reference>
<sequence length="46" mass="5548">MILSQDHFFSNHRKRKALSCTVLLMLWLNLSLENFASDWVLINWVR</sequence>
<evidence type="ECO:0000313" key="1">
    <source>
        <dbReference type="EMBL" id="MBX57002.1"/>
    </source>
</evidence>